<accession>A0A267MI78</accession>
<evidence type="ECO:0000256" key="1">
    <source>
        <dbReference type="SAM" id="SignalP"/>
    </source>
</evidence>
<protein>
    <recommendedName>
        <fullName evidence="2">VWFA domain-containing protein</fullName>
    </recommendedName>
</protein>
<dbReference type="SUPFAM" id="SSF53300">
    <property type="entry name" value="vWA-like"/>
    <property type="match status" value="1"/>
</dbReference>
<dbReference type="AlphaFoldDB" id="A0A267MI78"/>
<evidence type="ECO:0000313" key="3">
    <source>
        <dbReference type="EMBL" id="PAB58503.1"/>
    </source>
</evidence>
<feature type="non-terminal residue" evidence="3">
    <location>
        <position position="184"/>
    </location>
</feature>
<keyword evidence="4" id="KW-1185">Reference proteome</keyword>
<dbReference type="Pfam" id="PF13519">
    <property type="entry name" value="VWA_2"/>
    <property type="match status" value="1"/>
</dbReference>
<dbReference type="RefSeq" id="WP_176461841.1">
    <property type="nucleotide sequence ID" value="NZ_NIBG01000014.1"/>
</dbReference>
<evidence type="ECO:0000259" key="2">
    <source>
        <dbReference type="PROSITE" id="PS50234"/>
    </source>
</evidence>
<organism evidence="3 4">
    <name type="scientific">Anaeromicrobium sediminis</name>
    <dbReference type="NCBI Taxonomy" id="1478221"/>
    <lineage>
        <taxon>Bacteria</taxon>
        <taxon>Bacillati</taxon>
        <taxon>Bacillota</taxon>
        <taxon>Clostridia</taxon>
        <taxon>Peptostreptococcales</taxon>
        <taxon>Thermotaleaceae</taxon>
        <taxon>Anaeromicrobium</taxon>
    </lineage>
</organism>
<gene>
    <name evidence="3" type="ORF">CCE28_14450</name>
</gene>
<sequence>MRRLLSWIMALMIIITVMPNAAMAESIPNDIVSSAIRSADAEEYGIGDTGVIKYEISGDEVKLPESLTGITEKEIVLVIDTSGSMGTYMGFGRNRKSRMEITKDAAKNFINKFSNKSNVKIGIVAYSEKGHITSDLKLASDYSLIRKINSLQPDSATNTGDGLRLAYWMLKNSSNSNAKKYVVS</sequence>
<name>A0A267MI78_9FIRM</name>
<keyword evidence="1" id="KW-0732">Signal</keyword>
<dbReference type="EMBL" id="NIBG01000014">
    <property type="protein sequence ID" value="PAB58503.1"/>
    <property type="molecule type" value="Genomic_DNA"/>
</dbReference>
<feature type="domain" description="VWFA" evidence="2">
    <location>
        <begin position="74"/>
        <end position="184"/>
    </location>
</feature>
<feature type="chain" id="PRO_5012876591" description="VWFA domain-containing protein" evidence="1">
    <location>
        <begin position="25"/>
        <end position="184"/>
    </location>
</feature>
<proteinExistence type="predicted"/>
<dbReference type="PROSITE" id="PS50234">
    <property type="entry name" value="VWFA"/>
    <property type="match status" value="1"/>
</dbReference>
<dbReference type="CDD" id="cd00198">
    <property type="entry name" value="vWFA"/>
    <property type="match status" value="1"/>
</dbReference>
<dbReference type="InterPro" id="IPR036465">
    <property type="entry name" value="vWFA_dom_sf"/>
</dbReference>
<evidence type="ECO:0000313" key="4">
    <source>
        <dbReference type="Proteomes" id="UP000216024"/>
    </source>
</evidence>
<dbReference type="InterPro" id="IPR002035">
    <property type="entry name" value="VWF_A"/>
</dbReference>
<dbReference type="Gene3D" id="3.40.50.410">
    <property type="entry name" value="von Willebrand factor, type A domain"/>
    <property type="match status" value="1"/>
</dbReference>
<dbReference type="Proteomes" id="UP000216024">
    <property type="component" value="Unassembled WGS sequence"/>
</dbReference>
<comment type="caution">
    <text evidence="3">The sequence shown here is derived from an EMBL/GenBank/DDBJ whole genome shotgun (WGS) entry which is preliminary data.</text>
</comment>
<feature type="signal peptide" evidence="1">
    <location>
        <begin position="1"/>
        <end position="24"/>
    </location>
</feature>
<reference evidence="3 4" key="1">
    <citation type="submission" date="2017-06" db="EMBL/GenBank/DDBJ databases">
        <title>Draft genome sequence of anaerobic fermentative bacterium Anaeromicrobium sediminis DY2726D isolated from West Pacific Ocean sediments.</title>
        <authorList>
            <person name="Zeng X."/>
        </authorList>
    </citation>
    <scope>NUCLEOTIDE SEQUENCE [LARGE SCALE GENOMIC DNA]</scope>
    <source>
        <strain evidence="3 4">DY2726D</strain>
    </source>
</reference>